<proteinExistence type="predicted"/>
<accession>A0A0X3V703</accession>
<gene>
    <name evidence="2" type="ORF">ADL15_07190</name>
</gene>
<evidence type="ECO:0000256" key="1">
    <source>
        <dbReference type="SAM" id="Phobius"/>
    </source>
</evidence>
<reference evidence="2 3" key="1">
    <citation type="submission" date="2015-10" db="EMBL/GenBank/DDBJ databases">
        <authorList>
            <person name="Gilbert D.G."/>
        </authorList>
    </citation>
    <scope>NUCLEOTIDE SEQUENCE [LARGE SCALE GENOMIC DNA]</scope>
    <source>
        <strain evidence="2 3">NRRL B-16712</strain>
    </source>
</reference>
<dbReference type="EMBL" id="LLZH01000027">
    <property type="protein sequence ID" value="KUL40510.1"/>
    <property type="molecule type" value="Genomic_DNA"/>
</dbReference>
<keyword evidence="1" id="KW-0812">Transmembrane</keyword>
<comment type="caution">
    <text evidence="2">The sequence shown here is derived from an EMBL/GenBank/DDBJ whole genome shotgun (WGS) entry which is preliminary data.</text>
</comment>
<keyword evidence="3" id="KW-1185">Reference proteome</keyword>
<evidence type="ECO:0000313" key="2">
    <source>
        <dbReference type="EMBL" id="KUL40510.1"/>
    </source>
</evidence>
<feature type="transmembrane region" description="Helical" evidence="1">
    <location>
        <begin position="28"/>
        <end position="47"/>
    </location>
</feature>
<dbReference type="Proteomes" id="UP000053244">
    <property type="component" value="Unassembled WGS sequence"/>
</dbReference>
<feature type="transmembrane region" description="Helical" evidence="1">
    <location>
        <begin position="79"/>
        <end position="100"/>
    </location>
</feature>
<keyword evidence="1" id="KW-1133">Transmembrane helix</keyword>
<feature type="transmembrane region" description="Helical" evidence="1">
    <location>
        <begin position="150"/>
        <end position="173"/>
    </location>
</feature>
<feature type="transmembrane region" description="Helical" evidence="1">
    <location>
        <begin position="112"/>
        <end position="138"/>
    </location>
</feature>
<dbReference type="OrthoDB" id="4350047at2"/>
<evidence type="ECO:0000313" key="3">
    <source>
        <dbReference type="Proteomes" id="UP000053244"/>
    </source>
</evidence>
<sequence length="312" mass="33630">MDKLARRPRAPTPPADPVPDWGTRLKDLAGILAPTTAITALLLYFGYIGTRARFAYFGVYLDLTGLSNQDLMLYGLEVLYVPAALVLLAVLIGAAGHAAVSWLTGSPDHRRAALATAAALLIAGVLLLARATIGLLVVRVSRTEIPGTSALALAFGPILILYAGWAAATVLVRDGTARFPRWYTGPAIVRVRRLIAVAVSGLVLVGLFWAANSFAWAFGQGRAMDDAGQLPYRAELLLDTKEPLVDLPPGVEETPLTGEFHHRYHGLRLLVAADDRLFLVPASWTDQARTLVIPYDDQIRIQLIPPRTGVTT</sequence>
<protein>
    <submittedName>
        <fullName evidence="2">Uncharacterized protein</fullName>
    </submittedName>
</protein>
<name>A0A0X3V703_9ACTN</name>
<feature type="transmembrane region" description="Helical" evidence="1">
    <location>
        <begin position="194"/>
        <end position="218"/>
    </location>
</feature>
<dbReference type="AlphaFoldDB" id="A0A0X3V703"/>
<organism evidence="2 3">
    <name type="scientific">Actinoplanes awajinensis subsp. mycoplanecinus</name>
    <dbReference type="NCBI Taxonomy" id="135947"/>
    <lineage>
        <taxon>Bacteria</taxon>
        <taxon>Bacillati</taxon>
        <taxon>Actinomycetota</taxon>
        <taxon>Actinomycetes</taxon>
        <taxon>Micromonosporales</taxon>
        <taxon>Micromonosporaceae</taxon>
        <taxon>Actinoplanes</taxon>
    </lineage>
</organism>
<dbReference type="RefSeq" id="WP_067685986.1">
    <property type="nucleotide sequence ID" value="NZ_LLZH01000027.1"/>
</dbReference>
<keyword evidence="1" id="KW-0472">Membrane</keyword>